<dbReference type="Pfam" id="PF01569">
    <property type="entry name" value="PAP2"/>
    <property type="match status" value="1"/>
</dbReference>
<dbReference type="PATRIC" id="fig|1379910.4.peg.152"/>
<dbReference type="KEGG" id="ruf:TH63_00725"/>
<evidence type="ECO:0000313" key="2">
    <source>
        <dbReference type="EMBL" id="AKQ44486.1"/>
    </source>
</evidence>
<organism evidence="2 3">
    <name type="scientific">Rufibacter radiotolerans</name>
    <dbReference type="NCBI Taxonomy" id="1379910"/>
    <lineage>
        <taxon>Bacteria</taxon>
        <taxon>Pseudomonadati</taxon>
        <taxon>Bacteroidota</taxon>
        <taxon>Cytophagia</taxon>
        <taxon>Cytophagales</taxon>
        <taxon>Hymenobacteraceae</taxon>
        <taxon>Rufibacter</taxon>
    </lineage>
</organism>
<accession>A0A0H4W216</accession>
<dbReference type="InterPro" id="IPR036938">
    <property type="entry name" value="PAP2/HPO_sf"/>
</dbReference>
<dbReference type="Proteomes" id="UP000036458">
    <property type="component" value="Chromosome"/>
</dbReference>
<dbReference type="OrthoDB" id="9806134at2"/>
<dbReference type="RefSeq" id="WP_048919234.1">
    <property type="nucleotide sequence ID" value="NZ_CP010777.1"/>
</dbReference>
<dbReference type="STRING" id="1379910.TH63_00725"/>
<name>A0A0H4W216_9BACT</name>
<dbReference type="SUPFAM" id="SSF48317">
    <property type="entry name" value="Acid phosphatase/Vanadium-dependent haloperoxidase"/>
    <property type="match status" value="1"/>
</dbReference>
<sequence>MKKFFYSLVISLFTVSQVVGQSASPYKTSFKVDAPITAAGMGLSGLGLYLMQQKSAFTPEQAEAVQKSNVNSFDRFAAGNHSESAKKVSDVMLYSSLAAPALLLFDPEIKAKTGQVMVLYVETMAITGTLFTMGSAANPRVRPLVYDKSGAVPTSEKTRANAHNSFYAGHTAAVSTITFFTAKIFHDFNPDSPARPFVWAGAALVPAAVGYLRLEAGKHFLSDNLIGYGVGAVVGIVVPQLHKKGNNSGLSVSPSVIPVLGENLDGVTLQYKF</sequence>
<proteinExistence type="predicted"/>
<evidence type="ECO:0000313" key="3">
    <source>
        <dbReference type="Proteomes" id="UP000036458"/>
    </source>
</evidence>
<dbReference type="Gene3D" id="1.20.144.10">
    <property type="entry name" value="Phosphatidic acid phosphatase type 2/haloperoxidase"/>
    <property type="match status" value="1"/>
</dbReference>
<dbReference type="AlphaFoldDB" id="A0A0H4W216"/>
<dbReference type="EMBL" id="CP010777">
    <property type="protein sequence ID" value="AKQ44486.1"/>
    <property type="molecule type" value="Genomic_DNA"/>
</dbReference>
<feature type="domain" description="Phosphatidic acid phosphatase type 2/haloperoxidase" evidence="1">
    <location>
        <begin position="120"/>
        <end position="244"/>
    </location>
</feature>
<protein>
    <submittedName>
        <fullName evidence="2">PA-phosphatase</fullName>
    </submittedName>
</protein>
<reference evidence="2 3" key="1">
    <citation type="submission" date="2015-01" db="EMBL/GenBank/DDBJ databases">
        <title>Rufibacter sp./DG31D/ whole genome sequencing.</title>
        <authorList>
            <person name="Kim M.K."/>
            <person name="Srinivasan S."/>
            <person name="Lee J.-J."/>
        </authorList>
    </citation>
    <scope>NUCLEOTIDE SEQUENCE [LARGE SCALE GENOMIC DNA]</scope>
    <source>
        <strain evidence="2 3">DG31D</strain>
    </source>
</reference>
<evidence type="ECO:0000259" key="1">
    <source>
        <dbReference type="Pfam" id="PF01569"/>
    </source>
</evidence>
<dbReference type="InterPro" id="IPR000326">
    <property type="entry name" value="PAP2/HPO"/>
</dbReference>
<gene>
    <name evidence="2" type="ORF">TH63_00725</name>
</gene>
<keyword evidence="3" id="KW-1185">Reference proteome</keyword>